<dbReference type="GeneID" id="104778852"/>
<evidence type="ECO:0000313" key="2">
    <source>
        <dbReference type="Proteomes" id="UP000694864"/>
    </source>
</evidence>
<dbReference type="Gene3D" id="2.120.10.80">
    <property type="entry name" value="Kelch-type beta propeller"/>
    <property type="match status" value="1"/>
</dbReference>
<dbReference type="Pfam" id="PF25210">
    <property type="entry name" value="Kelch_FKB95"/>
    <property type="match status" value="1"/>
</dbReference>
<dbReference type="Proteomes" id="UP000694864">
    <property type="component" value="Chromosome 3"/>
</dbReference>
<dbReference type="InterPro" id="IPR050354">
    <property type="entry name" value="F-box/kelch-repeat_ARATH"/>
</dbReference>
<name>A0ABM0YIU7_CAMSA</name>
<evidence type="ECO:0000259" key="1">
    <source>
        <dbReference type="Pfam" id="PF25210"/>
    </source>
</evidence>
<keyword evidence="2" id="KW-1185">Reference proteome</keyword>
<protein>
    <submittedName>
        <fullName evidence="3">F-box/kelch-repeat protein At5g38670-like</fullName>
    </submittedName>
</protein>
<dbReference type="InterPro" id="IPR057499">
    <property type="entry name" value="Kelch_FKB95"/>
</dbReference>
<dbReference type="InterPro" id="IPR015915">
    <property type="entry name" value="Kelch-typ_b-propeller"/>
</dbReference>
<sequence>MNLKELSASVLDQKIYVAGCSKYGDLNSSYKNLVEVFDTTTQTWDPKPIPCSETFQGYYYKTRCLDGKFHVVRDHEVVAYNSKEGRWDRVGKAIGWHMNTDSYFEIDNVLYSALNGKIIWYDTEVSRWRVLKGLVGLPKFPFDYKGIRLADYGGKMVVLWDESCPFENYFMEKKIWCAEITLEKRKCGETWGEVEWVDHVLTISAFETLKVLAATV</sequence>
<dbReference type="PANTHER" id="PTHR24414:SF184">
    <property type="entry name" value="GALACTOSE OXIDASE_KELCH REPEAT SUPERFAMILY PROTEIN"/>
    <property type="match status" value="1"/>
</dbReference>
<proteinExistence type="predicted"/>
<dbReference type="PANTHER" id="PTHR24414">
    <property type="entry name" value="F-BOX/KELCH-REPEAT PROTEIN SKIP4"/>
    <property type="match status" value="1"/>
</dbReference>
<dbReference type="RefSeq" id="XP_010501577.1">
    <property type="nucleotide sequence ID" value="XM_010503275.1"/>
</dbReference>
<accession>A0ABM0YIU7</accession>
<gene>
    <name evidence="3" type="primary">LOC104778852</name>
</gene>
<feature type="domain" description="FKB95-like N-terminal Kelch" evidence="1">
    <location>
        <begin position="3"/>
        <end position="201"/>
    </location>
</feature>
<dbReference type="SUPFAM" id="SSF117281">
    <property type="entry name" value="Kelch motif"/>
    <property type="match status" value="1"/>
</dbReference>
<evidence type="ECO:0000313" key="3">
    <source>
        <dbReference type="RefSeq" id="XP_010501577.1"/>
    </source>
</evidence>
<organism evidence="2 3">
    <name type="scientific">Camelina sativa</name>
    <name type="common">False flax</name>
    <name type="synonym">Myagrum sativum</name>
    <dbReference type="NCBI Taxonomy" id="90675"/>
    <lineage>
        <taxon>Eukaryota</taxon>
        <taxon>Viridiplantae</taxon>
        <taxon>Streptophyta</taxon>
        <taxon>Embryophyta</taxon>
        <taxon>Tracheophyta</taxon>
        <taxon>Spermatophyta</taxon>
        <taxon>Magnoliopsida</taxon>
        <taxon>eudicotyledons</taxon>
        <taxon>Gunneridae</taxon>
        <taxon>Pentapetalae</taxon>
        <taxon>rosids</taxon>
        <taxon>malvids</taxon>
        <taxon>Brassicales</taxon>
        <taxon>Brassicaceae</taxon>
        <taxon>Camelineae</taxon>
        <taxon>Camelina</taxon>
    </lineage>
</organism>
<reference evidence="3" key="2">
    <citation type="submission" date="2025-08" db="UniProtKB">
        <authorList>
            <consortium name="RefSeq"/>
        </authorList>
    </citation>
    <scope>IDENTIFICATION</scope>
    <source>
        <tissue evidence="3">Leaf</tissue>
    </source>
</reference>
<reference evidence="2" key="1">
    <citation type="journal article" date="2014" name="Nat. Commun.">
        <title>The emerging biofuel crop Camelina sativa retains a highly undifferentiated hexaploid genome structure.</title>
        <authorList>
            <person name="Kagale S."/>
            <person name="Koh C."/>
            <person name="Nixon J."/>
            <person name="Bollina V."/>
            <person name="Clarke W.E."/>
            <person name="Tuteja R."/>
            <person name="Spillane C."/>
            <person name="Robinson S.J."/>
            <person name="Links M.G."/>
            <person name="Clarke C."/>
            <person name="Higgins E.E."/>
            <person name="Huebert T."/>
            <person name="Sharpe A.G."/>
            <person name="Parkin I.A."/>
        </authorList>
    </citation>
    <scope>NUCLEOTIDE SEQUENCE [LARGE SCALE GENOMIC DNA]</scope>
    <source>
        <strain evidence="2">cv. DH55</strain>
    </source>
</reference>